<proteinExistence type="predicted"/>
<keyword evidence="2" id="KW-0472">Membrane</keyword>
<comment type="caution">
    <text evidence="3">The sequence shown here is derived from an EMBL/GenBank/DDBJ whole genome shotgun (WGS) entry which is preliminary data.</text>
</comment>
<sequence length="125" mass="13616">MRADLENLGHSGNELNSPSGSGSCPSQSDQTDQIVNHSSDGLSELSQKNKYAAYGKFQKVEKLLLSAASGLWTWRMGLRVFASMLWFLVAVLILPQVWVEGSVDFDLLFPANRQLTVCPAASLAT</sequence>
<feature type="transmembrane region" description="Helical" evidence="2">
    <location>
        <begin position="80"/>
        <end position="99"/>
    </location>
</feature>
<feature type="compositionally biased region" description="Low complexity" evidence="1">
    <location>
        <begin position="17"/>
        <end position="28"/>
    </location>
</feature>
<dbReference type="EMBL" id="JAROKS010000021">
    <property type="protein sequence ID" value="KAK1790218.1"/>
    <property type="molecule type" value="Genomic_DNA"/>
</dbReference>
<accession>A0AAD9DR85</accession>
<evidence type="ECO:0000313" key="4">
    <source>
        <dbReference type="Proteomes" id="UP001239994"/>
    </source>
</evidence>
<name>A0AAD9DR85_9TELE</name>
<keyword evidence="2" id="KW-1133">Transmembrane helix</keyword>
<feature type="compositionally biased region" description="Polar residues" evidence="1">
    <location>
        <begin position="29"/>
        <end position="42"/>
    </location>
</feature>
<evidence type="ECO:0000313" key="3">
    <source>
        <dbReference type="EMBL" id="KAK1790218.1"/>
    </source>
</evidence>
<keyword evidence="4" id="KW-1185">Reference proteome</keyword>
<gene>
    <name evidence="3" type="ORF">P4O66_014140</name>
</gene>
<evidence type="ECO:0000256" key="1">
    <source>
        <dbReference type="SAM" id="MobiDB-lite"/>
    </source>
</evidence>
<reference evidence="3" key="1">
    <citation type="submission" date="2023-03" db="EMBL/GenBank/DDBJ databases">
        <title>Electrophorus voltai genome.</title>
        <authorList>
            <person name="Bian C."/>
        </authorList>
    </citation>
    <scope>NUCLEOTIDE SEQUENCE</scope>
    <source>
        <strain evidence="3">CB-2022</strain>
        <tissue evidence="3">Muscle</tissue>
    </source>
</reference>
<keyword evidence="2" id="KW-0812">Transmembrane</keyword>
<dbReference type="Proteomes" id="UP001239994">
    <property type="component" value="Unassembled WGS sequence"/>
</dbReference>
<protein>
    <submittedName>
        <fullName evidence="3">Uncharacterized protein</fullName>
    </submittedName>
</protein>
<evidence type="ECO:0000256" key="2">
    <source>
        <dbReference type="SAM" id="Phobius"/>
    </source>
</evidence>
<dbReference type="AlphaFoldDB" id="A0AAD9DR85"/>
<organism evidence="3 4">
    <name type="scientific">Electrophorus voltai</name>
    <dbReference type="NCBI Taxonomy" id="2609070"/>
    <lineage>
        <taxon>Eukaryota</taxon>
        <taxon>Metazoa</taxon>
        <taxon>Chordata</taxon>
        <taxon>Craniata</taxon>
        <taxon>Vertebrata</taxon>
        <taxon>Euteleostomi</taxon>
        <taxon>Actinopterygii</taxon>
        <taxon>Neopterygii</taxon>
        <taxon>Teleostei</taxon>
        <taxon>Ostariophysi</taxon>
        <taxon>Gymnotiformes</taxon>
        <taxon>Gymnotoidei</taxon>
        <taxon>Gymnotidae</taxon>
        <taxon>Electrophorus</taxon>
    </lineage>
</organism>
<feature type="region of interest" description="Disordered" evidence="1">
    <location>
        <begin position="1"/>
        <end position="42"/>
    </location>
</feature>